<feature type="compositionally biased region" description="Pro residues" evidence="1">
    <location>
        <begin position="49"/>
        <end position="59"/>
    </location>
</feature>
<reference evidence="4 6" key="2">
    <citation type="submission" date="2018-10" db="EMBL/GenBank/DDBJ databases">
        <title>Genomic Encyclopedia of Archaeal and Bacterial Type Strains, Phase II (KMG-II): from individual species to whole genera.</title>
        <authorList>
            <person name="Goeker M."/>
        </authorList>
    </citation>
    <scope>NUCLEOTIDE SEQUENCE [LARGE SCALE GENOMIC DNA]</scope>
    <source>
        <strain evidence="4 6">DSM 21886</strain>
    </source>
</reference>
<protein>
    <submittedName>
        <fullName evidence="4">Uncharacterized protein</fullName>
    </submittedName>
</protein>
<comment type="caution">
    <text evidence="4">The sequence shown here is derived from an EMBL/GenBank/DDBJ whole genome shotgun (WGS) entry which is preliminary data.</text>
</comment>
<name>A0A497UWI7_9FLAO</name>
<dbReference type="PROSITE" id="PS51257">
    <property type="entry name" value="PROKAR_LIPOPROTEIN"/>
    <property type="match status" value="1"/>
</dbReference>
<sequence length="59" mass="6214">MKKLILALAILASSTLFISCTADDTTDEANKMTLQADESGGNNTTTTTKPPPPPLNPRP</sequence>
<dbReference type="RefSeq" id="WP_101471145.1">
    <property type="nucleotide sequence ID" value="NZ_CALHAS010000013.1"/>
</dbReference>
<dbReference type="Proteomes" id="UP000233767">
    <property type="component" value="Unassembled WGS sequence"/>
</dbReference>
<dbReference type="Proteomes" id="UP000275027">
    <property type="component" value="Unassembled WGS sequence"/>
</dbReference>
<evidence type="ECO:0000256" key="2">
    <source>
        <dbReference type="SAM" id="SignalP"/>
    </source>
</evidence>
<feature type="region of interest" description="Disordered" evidence="1">
    <location>
        <begin position="29"/>
        <end position="59"/>
    </location>
</feature>
<gene>
    <name evidence="3" type="ORF">B0G92_0768</name>
    <name evidence="4" type="ORF">CLV50_0738</name>
</gene>
<keyword evidence="2" id="KW-0732">Signal</keyword>
<dbReference type="EMBL" id="PJND01000007">
    <property type="protein sequence ID" value="PKW29138.1"/>
    <property type="molecule type" value="Genomic_DNA"/>
</dbReference>
<proteinExistence type="predicted"/>
<evidence type="ECO:0000313" key="4">
    <source>
        <dbReference type="EMBL" id="RLJ35360.1"/>
    </source>
</evidence>
<evidence type="ECO:0000313" key="6">
    <source>
        <dbReference type="Proteomes" id="UP000275027"/>
    </source>
</evidence>
<feature type="chain" id="PRO_5019816206" evidence="2">
    <location>
        <begin position="23"/>
        <end position="59"/>
    </location>
</feature>
<evidence type="ECO:0000313" key="3">
    <source>
        <dbReference type="EMBL" id="PKW29138.1"/>
    </source>
</evidence>
<dbReference type="EMBL" id="RCCB01000010">
    <property type="protein sequence ID" value="RLJ35360.1"/>
    <property type="molecule type" value="Genomic_DNA"/>
</dbReference>
<accession>A0A497UWI7</accession>
<keyword evidence="5" id="KW-1185">Reference proteome</keyword>
<evidence type="ECO:0000256" key="1">
    <source>
        <dbReference type="SAM" id="MobiDB-lite"/>
    </source>
</evidence>
<feature type="signal peptide" evidence="2">
    <location>
        <begin position="1"/>
        <end position="22"/>
    </location>
</feature>
<evidence type="ECO:0000313" key="5">
    <source>
        <dbReference type="Proteomes" id="UP000233767"/>
    </source>
</evidence>
<organism evidence="4 6">
    <name type="scientific">Flavobacterium lindanitolerans</name>
    <dbReference type="NCBI Taxonomy" id="428988"/>
    <lineage>
        <taxon>Bacteria</taxon>
        <taxon>Pseudomonadati</taxon>
        <taxon>Bacteroidota</taxon>
        <taxon>Flavobacteriia</taxon>
        <taxon>Flavobacteriales</taxon>
        <taxon>Flavobacteriaceae</taxon>
        <taxon>Flavobacterium</taxon>
    </lineage>
</organism>
<dbReference type="AlphaFoldDB" id="A0A497UWI7"/>
<reference evidence="3 5" key="1">
    <citation type="submission" date="2017-12" db="EMBL/GenBank/DDBJ databases">
        <title>Genomic Encyclopedia of Type Strains, Phase III (KMG-III): the genomes of soil and plant-associated and newly described type strains.</title>
        <authorList>
            <person name="Whitman W."/>
        </authorList>
    </citation>
    <scope>NUCLEOTIDE SEQUENCE [LARGE SCALE GENOMIC DNA]</scope>
    <source>
        <strain evidence="3 5">IP-10</strain>
    </source>
</reference>